<dbReference type="EMBL" id="JAYMYS010000002">
    <property type="protein sequence ID" value="KAK7406919.1"/>
    <property type="molecule type" value="Genomic_DNA"/>
</dbReference>
<protein>
    <submittedName>
        <fullName evidence="1">Uncharacterized protein</fullName>
    </submittedName>
</protein>
<accession>A0AAN9SY62</accession>
<name>A0AAN9SY62_PSOTE</name>
<keyword evidence="2" id="KW-1185">Reference proteome</keyword>
<proteinExistence type="predicted"/>
<organism evidence="1 2">
    <name type="scientific">Psophocarpus tetragonolobus</name>
    <name type="common">Winged bean</name>
    <name type="synonym">Dolichos tetragonolobus</name>
    <dbReference type="NCBI Taxonomy" id="3891"/>
    <lineage>
        <taxon>Eukaryota</taxon>
        <taxon>Viridiplantae</taxon>
        <taxon>Streptophyta</taxon>
        <taxon>Embryophyta</taxon>
        <taxon>Tracheophyta</taxon>
        <taxon>Spermatophyta</taxon>
        <taxon>Magnoliopsida</taxon>
        <taxon>eudicotyledons</taxon>
        <taxon>Gunneridae</taxon>
        <taxon>Pentapetalae</taxon>
        <taxon>rosids</taxon>
        <taxon>fabids</taxon>
        <taxon>Fabales</taxon>
        <taxon>Fabaceae</taxon>
        <taxon>Papilionoideae</taxon>
        <taxon>50 kb inversion clade</taxon>
        <taxon>NPAAA clade</taxon>
        <taxon>indigoferoid/millettioid clade</taxon>
        <taxon>Phaseoleae</taxon>
        <taxon>Psophocarpus</taxon>
    </lineage>
</organism>
<evidence type="ECO:0000313" key="1">
    <source>
        <dbReference type="EMBL" id="KAK7406919.1"/>
    </source>
</evidence>
<comment type="caution">
    <text evidence="1">The sequence shown here is derived from an EMBL/GenBank/DDBJ whole genome shotgun (WGS) entry which is preliminary data.</text>
</comment>
<sequence>MFGQVFRSNDDDDPRTCWFIDNVIGFSVVVGHGLTDLSSTSTCTKNTLLPAPFPRNRSNIIRYSLQSLTSRIKSPRPIRIWILICTSCFSISRTRSNSTSSQFRYLSIVFSLQFIRETVR</sequence>
<reference evidence="1 2" key="1">
    <citation type="submission" date="2024-01" db="EMBL/GenBank/DDBJ databases">
        <title>The genomes of 5 underutilized Papilionoideae crops provide insights into root nodulation and disease resistanc.</title>
        <authorList>
            <person name="Jiang F."/>
        </authorList>
    </citation>
    <scope>NUCLEOTIDE SEQUENCE [LARGE SCALE GENOMIC DNA]</scope>
    <source>
        <strain evidence="1">DUOXIRENSHENG_FW03</strain>
        <tissue evidence="1">Leaves</tissue>
    </source>
</reference>
<gene>
    <name evidence="1" type="ORF">VNO78_08555</name>
</gene>
<dbReference type="Proteomes" id="UP001386955">
    <property type="component" value="Unassembled WGS sequence"/>
</dbReference>
<dbReference type="AlphaFoldDB" id="A0AAN9SY62"/>
<evidence type="ECO:0000313" key="2">
    <source>
        <dbReference type="Proteomes" id="UP001386955"/>
    </source>
</evidence>